<proteinExistence type="predicted"/>
<gene>
    <name evidence="2" type="ORF">BJY24_005550</name>
</gene>
<keyword evidence="3" id="KW-1185">Reference proteome</keyword>
<feature type="chain" id="PRO_5031004268" evidence="1">
    <location>
        <begin position="29"/>
        <end position="79"/>
    </location>
</feature>
<feature type="signal peptide" evidence="1">
    <location>
        <begin position="1"/>
        <end position="28"/>
    </location>
</feature>
<dbReference type="AlphaFoldDB" id="A0A7W9UKK0"/>
<evidence type="ECO:0000256" key="1">
    <source>
        <dbReference type="SAM" id="SignalP"/>
    </source>
</evidence>
<evidence type="ECO:0000313" key="2">
    <source>
        <dbReference type="EMBL" id="MBB5916638.1"/>
    </source>
</evidence>
<sequence length="79" mass="7983">MQVFGARALTSGMAAVAVVLVCAGPSFAGEPEQPQGNPAVSATAAPEKFLHQFIGDSAVANTGSYRPECWGEGQTPCSG</sequence>
<dbReference type="Proteomes" id="UP000540412">
    <property type="component" value="Unassembled WGS sequence"/>
</dbReference>
<dbReference type="RefSeq" id="WP_157185807.1">
    <property type="nucleotide sequence ID" value="NZ_JACHIT010000002.1"/>
</dbReference>
<protein>
    <submittedName>
        <fullName evidence="2">Uncharacterized protein</fullName>
    </submittedName>
</protein>
<comment type="caution">
    <text evidence="2">The sequence shown here is derived from an EMBL/GenBank/DDBJ whole genome shotgun (WGS) entry which is preliminary data.</text>
</comment>
<organism evidence="2 3">
    <name type="scientific">Nocardia transvalensis</name>
    <dbReference type="NCBI Taxonomy" id="37333"/>
    <lineage>
        <taxon>Bacteria</taxon>
        <taxon>Bacillati</taxon>
        <taxon>Actinomycetota</taxon>
        <taxon>Actinomycetes</taxon>
        <taxon>Mycobacteriales</taxon>
        <taxon>Nocardiaceae</taxon>
        <taxon>Nocardia</taxon>
    </lineage>
</organism>
<name>A0A7W9UKK0_9NOCA</name>
<accession>A0A7W9UKK0</accession>
<evidence type="ECO:0000313" key="3">
    <source>
        <dbReference type="Proteomes" id="UP000540412"/>
    </source>
</evidence>
<keyword evidence="1" id="KW-0732">Signal</keyword>
<reference evidence="2 3" key="1">
    <citation type="submission" date="2020-08" db="EMBL/GenBank/DDBJ databases">
        <title>Sequencing the genomes of 1000 actinobacteria strains.</title>
        <authorList>
            <person name="Klenk H.-P."/>
        </authorList>
    </citation>
    <scope>NUCLEOTIDE SEQUENCE [LARGE SCALE GENOMIC DNA]</scope>
    <source>
        <strain evidence="2 3">DSM 43582</strain>
    </source>
</reference>
<dbReference type="EMBL" id="JACHIT010000002">
    <property type="protein sequence ID" value="MBB5916638.1"/>
    <property type="molecule type" value="Genomic_DNA"/>
</dbReference>